<gene>
    <name evidence="2" type="ORF">IFM89_000836</name>
</gene>
<organism evidence="2 3">
    <name type="scientific">Coptis chinensis</name>
    <dbReference type="NCBI Taxonomy" id="261450"/>
    <lineage>
        <taxon>Eukaryota</taxon>
        <taxon>Viridiplantae</taxon>
        <taxon>Streptophyta</taxon>
        <taxon>Embryophyta</taxon>
        <taxon>Tracheophyta</taxon>
        <taxon>Spermatophyta</taxon>
        <taxon>Magnoliopsida</taxon>
        <taxon>Ranunculales</taxon>
        <taxon>Ranunculaceae</taxon>
        <taxon>Coptidoideae</taxon>
        <taxon>Coptis</taxon>
    </lineage>
</organism>
<feature type="region of interest" description="Disordered" evidence="1">
    <location>
        <begin position="1"/>
        <end position="47"/>
    </location>
</feature>
<dbReference type="Proteomes" id="UP000631114">
    <property type="component" value="Unassembled WGS sequence"/>
</dbReference>
<evidence type="ECO:0000256" key="1">
    <source>
        <dbReference type="SAM" id="MobiDB-lite"/>
    </source>
</evidence>
<dbReference type="EMBL" id="JADFTS010000001">
    <property type="protein sequence ID" value="KAF9623347.1"/>
    <property type="molecule type" value="Genomic_DNA"/>
</dbReference>
<comment type="caution">
    <text evidence="2">The sequence shown here is derived from an EMBL/GenBank/DDBJ whole genome shotgun (WGS) entry which is preliminary data.</text>
</comment>
<protein>
    <submittedName>
        <fullName evidence="2">Uncharacterized protein</fullName>
    </submittedName>
</protein>
<name>A0A835MBC2_9MAGN</name>
<evidence type="ECO:0000313" key="3">
    <source>
        <dbReference type="Proteomes" id="UP000631114"/>
    </source>
</evidence>
<keyword evidence="3" id="KW-1185">Reference proteome</keyword>
<dbReference type="AlphaFoldDB" id="A0A835MBC2"/>
<feature type="compositionally biased region" description="Basic residues" evidence="1">
    <location>
        <begin position="1"/>
        <end position="10"/>
    </location>
</feature>
<reference evidence="2 3" key="1">
    <citation type="submission" date="2020-10" db="EMBL/GenBank/DDBJ databases">
        <title>The Coptis chinensis genome and diversification of protoberbering-type alkaloids.</title>
        <authorList>
            <person name="Wang B."/>
            <person name="Shu S."/>
            <person name="Song C."/>
            <person name="Liu Y."/>
        </authorList>
    </citation>
    <scope>NUCLEOTIDE SEQUENCE [LARGE SCALE GENOMIC DNA]</scope>
    <source>
        <strain evidence="2">HL-2020</strain>
        <tissue evidence="2">Leaf</tissue>
    </source>
</reference>
<proteinExistence type="predicted"/>
<sequence length="101" mass="11394">MEMHCKWKKGERHEPGLSQATAENGLTVERGPGAGVDAPEEEREGEWRRRRAEFVDIKCESVGKGVTIMSLCYEAATRNFKPWRAEDEVADEIVGKQNLGF</sequence>
<accession>A0A835MBC2</accession>
<evidence type="ECO:0000313" key="2">
    <source>
        <dbReference type="EMBL" id="KAF9623347.1"/>
    </source>
</evidence>